<accession>A0A1E3QJM5</accession>
<reference evidence="2" key="1">
    <citation type="submission" date="2016-05" db="EMBL/GenBank/DDBJ databases">
        <title>Comparative genomics of biotechnologically important yeasts.</title>
        <authorList>
            <consortium name="DOE Joint Genome Institute"/>
            <person name="Riley R."/>
            <person name="Haridas S."/>
            <person name="Wolfe K.H."/>
            <person name="Lopes M.R."/>
            <person name="Hittinger C.T."/>
            <person name="Goker M."/>
            <person name="Salamov A."/>
            <person name="Wisecaver J."/>
            <person name="Long T.M."/>
            <person name="Aerts A.L."/>
            <person name="Barry K."/>
            <person name="Choi C."/>
            <person name="Clum A."/>
            <person name="Coughlan A.Y."/>
            <person name="Deshpande S."/>
            <person name="Douglass A.P."/>
            <person name="Hanson S.J."/>
            <person name="Klenk H.-P."/>
            <person name="Labutti K."/>
            <person name="Lapidus A."/>
            <person name="Lindquist E."/>
            <person name="Lipzen A."/>
            <person name="Meier-Kolthoff J.P."/>
            <person name="Ohm R.A."/>
            <person name="Otillar R.P."/>
            <person name="Pangilinan J."/>
            <person name="Peng Y."/>
            <person name="Rokas A."/>
            <person name="Rosa C.A."/>
            <person name="Scheuner C."/>
            <person name="Sibirny A.A."/>
            <person name="Slot J.C."/>
            <person name="Stielow J.B."/>
            <person name="Sun H."/>
            <person name="Kurtzman C.P."/>
            <person name="Blackwell M."/>
            <person name="Grigoriev I.V."/>
            <person name="Jeffries T.W."/>
        </authorList>
    </citation>
    <scope>NUCLEOTIDE SEQUENCE [LARGE SCALE GENOMIC DNA]</scope>
    <source>
        <strain evidence="2">NRRL Y-12698</strain>
    </source>
</reference>
<dbReference type="GeneID" id="30144594"/>
<gene>
    <name evidence="1" type="ORF">BABINDRAFT_104197</name>
</gene>
<evidence type="ECO:0000313" key="1">
    <source>
        <dbReference type="EMBL" id="ODQ77272.1"/>
    </source>
</evidence>
<name>A0A1E3QJM5_9ASCO</name>
<dbReference type="RefSeq" id="XP_018982600.1">
    <property type="nucleotide sequence ID" value="XM_019126740.1"/>
</dbReference>
<dbReference type="EMBL" id="KV454442">
    <property type="protein sequence ID" value="ODQ77272.1"/>
    <property type="molecule type" value="Genomic_DNA"/>
</dbReference>
<proteinExistence type="predicted"/>
<protein>
    <submittedName>
        <fullName evidence="1">Uncharacterized protein</fullName>
    </submittedName>
</protein>
<organism evidence="1 2">
    <name type="scientific">Babjeviella inositovora NRRL Y-12698</name>
    <dbReference type="NCBI Taxonomy" id="984486"/>
    <lineage>
        <taxon>Eukaryota</taxon>
        <taxon>Fungi</taxon>
        <taxon>Dikarya</taxon>
        <taxon>Ascomycota</taxon>
        <taxon>Saccharomycotina</taxon>
        <taxon>Pichiomycetes</taxon>
        <taxon>Serinales incertae sedis</taxon>
        <taxon>Babjeviella</taxon>
    </lineage>
</organism>
<dbReference type="Proteomes" id="UP000094336">
    <property type="component" value="Unassembled WGS sequence"/>
</dbReference>
<dbReference type="AlphaFoldDB" id="A0A1E3QJM5"/>
<evidence type="ECO:0000313" key="2">
    <source>
        <dbReference type="Proteomes" id="UP000094336"/>
    </source>
</evidence>
<keyword evidence="2" id="KW-1185">Reference proteome</keyword>
<sequence>MPIRERGLFVVRFPPLERIQTYRISLHSYAVSGENPGSSCDVRGCHSKPHRYKTCSLDGKTLVGLR</sequence>